<dbReference type="SUPFAM" id="SSF52374">
    <property type="entry name" value="Nucleotidylyl transferase"/>
    <property type="match status" value="1"/>
</dbReference>
<sequence length="315" mass="35863">MDIFLFSFVVLSILLLLCISKKWSFSEKIKSLMKVIKKIVELQNEIFNARKEGKSIGLVPTMGALHEGHTSLVKRCVKENNITIVSVFLNPTQFNDKGDFDRYPRTLEADCKLLEDSGANIVFAPTEKEIYPTKDERKFDFPPQTTVMEGAKRPGHFNGVCQIVSKLFFIVKPDRAYFGEKDWQQIAVIKRLVDYIGMDIQIVECAIIRNEDGLAKSSRNMLLNKKERAIAPNIYKALSESVVYSKTHSVEETHDYVVNKINAIEGLEVEYFQIVDGNTLLDVHSWDDSDNIVGCITVYCGETPIRLIDHIKYKG</sequence>
<dbReference type="GO" id="GO:0005829">
    <property type="term" value="C:cytosol"/>
    <property type="evidence" value="ECO:0007669"/>
    <property type="project" value="TreeGrafter"/>
</dbReference>
<dbReference type="NCBIfam" id="TIGR00018">
    <property type="entry name" value="panC"/>
    <property type="match status" value="1"/>
</dbReference>
<evidence type="ECO:0000256" key="1">
    <source>
        <dbReference type="ARBA" id="ARBA00004990"/>
    </source>
</evidence>
<organism evidence="9">
    <name type="scientific">Prevotella amnii</name>
    <dbReference type="NCBI Taxonomy" id="419005"/>
    <lineage>
        <taxon>Bacteria</taxon>
        <taxon>Pseudomonadati</taxon>
        <taxon>Bacteroidota</taxon>
        <taxon>Bacteroidia</taxon>
        <taxon>Bacteroidales</taxon>
        <taxon>Prevotellaceae</taxon>
        <taxon>Prevotella</taxon>
    </lineage>
</organism>
<gene>
    <name evidence="8" type="primary">panC</name>
    <name evidence="9" type="ORF">HMPREF1860_02175</name>
</gene>
<comment type="catalytic activity">
    <reaction evidence="7 8">
        <text>(R)-pantoate + beta-alanine + ATP = (R)-pantothenate + AMP + diphosphate + H(+)</text>
        <dbReference type="Rhea" id="RHEA:10912"/>
        <dbReference type="ChEBI" id="CHEBI:15378"/>
        <dbReference type="ChEBI" id="CHEBI:15980"/>
        <dbReference type="ChEBI" id="CHEBI:29032"/>
        <dbReference type="ChEBI" id="CHEBI:30616"/>
        <dbReference type="ChEBI" id="CHEBI:33019"/>
        <dbReference type="ChEBI" id="CHEBI:57966"/>
        <dbReference type="ChEBI" id="CHEBI:456215"/>
        <dbReference type="EC" id="6.3.2.1"/>
    </reaction>
</comment>
<keyword evidence="8" id="KW-0963">Cytoplasm</keyword>
<proteinExistence type="inferred from homology"/>
<name>A0A134B2M0_9BACT</name>
<evidence type="ECO:0000256" key="7">
    <source>
        <dbReference type="ARBA" id="ARBA00048258"/>
    </source>
</evidence>
<comment type="miscellaneous">
    <text evidence="8">The reaction proceeds by a bi uni uni bi ping pong mechanism.</text>
</comment>
<dbReference type="FunFam" id="3.40.50.620:FF:000013">
    <property type="entry name" value="Pantothenate synthetase"/>
    <property type="match status" value="1"/>
</dbReference>
<keyword evidence="4 8" id="KW-0566">Pantothenate biosynthesis</keyword>
<feature type="binding site" evidence="8">
    <location>
        <begin position="179"/>
        <end position="182"/>
    </location>
    <ligand>
        <name>ATP</name>
        <dbReference type="ChEBI" id="CHEBI:30616"/>
    </ligand>
</feature>
<dbReference type="InterPro" id="IPR003721">
    <property type="entry name" value="Pantoate_ligase"/>
</dbReference>
<dbReference type="GO" id="GO:0004592">
    <property type="term" value="F:pantoate-beta-alanine ligase activity"/>
    <property type="evidence" value="ECO:0007669"/>
    <property type="project" value="UniProtKB-UniRule"/>
</dbReference>
<feature type="binding site" evidence="8">
    <location>
        <position position="185"/>
    </location>
    <ligand>
        <name>(R)-pantoate</name>
        <dbReference type="ChEBI" id="CHEBI:15980"/>
    </ligand>
</feature>
<dbReference type="STRING" id="419005.HMPREF1860_02175"/>
<protein>
    <recommendedName>
        <fullName evidence="8">Pantothenate synthetase</fullName>
        <shortName evidence="8">PS</shortName>
        <ecNumber evidence="8">6.3.2.1</ecNumber>
    </recommendedName>
    <alternativeName>
        <fullName evidence="8">Pantoate--beta-alanine ligase</fullName>
    </alternativeName>
    <alternativeName>
        <fullName evidence="8">Pantoate-activating enzyme</fullName>
    </alternativeName>
</protein>
<reference evidence="9 10" key="1">
    <citation type="submission" date="2016-01" db="EMBL/GenBank/DDBJ databases">
        <authorList>
            <person name="Oliw E.H."/>
        </authorList>
    </citation>
    <scope>NUCLEOTIDE SEQUENCE [LARGE SCALE GENOMIC DNA]</scope>
    <source>
        <strain evidence="9 10">DNF00307</strain>
    </source>
</reference>
<comment type="subunit">
    <text evidence="8">Homodimer.</text>
</comment>
<comment type="pathway">
    <text evidence="1 8">Cofactor biosynthesis; (R)-pantothenate biosynthesis; (R)-pantothenate from (R)-pantoate and beta-alanine: step 1/1.</text>
</comment>
<dbReference type="EC" id="6.3.2.1" evidence="8"/>
<comment type="caution">
    <text evidence="9">The sequence shown here is derived from an EMBL/GenBank/DDBJ whole genome shotgun (WGS) entry which is preliminary data.</text>
</comment>
<dbReference type="PANTHER" id="PTHR21299">
    <property type="entry name" value="CYTIDYLATE KINASE/PANTOATE-BETA-ALANINE LIGASE"/>
    <property type="match status" value="1"/>
</dbReference>
<comment type="subcellular location">
    <subcellularLocation>
        <location evidence="8">Cytoplasm</location>
    </subcellularLocation>
</comment>
<dbReference type="Proteomes" id="UP000070531">
    <property type="component" value="Unassembled WGS sequence"/>
</dbReference>
<feature type="binding site" evidence="8">
    <location>
        <position position="93"/>
    </location>
    <ligand>
        <name>(R)-pantoate</name>
        <dbReference type="ChEBI" id="CHEBI:15980"/>
    </ligand>
</feature>
<keyword evidence="5 8" id="KW-0547">Nucleotide-binding</keyword>
<dbReference type="UniPathway" id="UPA00028">
    <property type="reaction ID" value="UER00005"/>
</dbReference>
<evidence type="ECO:0000256" key="8">
    <source>
        <dbReference type="HAMAP-Rule" id="MF_00158"/>
    </source>
</evidence>
<evidence type="ECO:0000256" key="6">
    <source>
        <dbReference type="ARBA" id="ARBA00022840"/>
    </source>
</evidence>
<accession>A0A134B2M0</accession>
<comment type="similarity">
    <text evidence="2 8">Belongs to the pantothenate synthetase family.</text>
</comment>
<evidence type="ECO:0000313" key="10">
    <source>
        <dbReference type="Proteomes" id="UP000070531"/>
    </source>
</evidence>
<keyword evidence="6 8" id="KW-0067">ATP-binding</keyword>
<dbReference type="PATRIC" id="fig|419005.5.peg.2176"/>
<dbReference type="Gene3D" id="3.40.50.620">
    <property type="entry name" value="HUPs"/>
    <property type="match status" value="1"/>
</dbReference>
<feature type="binding site" evidence="8">
    <location>
        <begin position="216"/>
        <end position="219"/>
    </location>
    <ligand>
        <name>ATP</name>
        <dbReference type="ChEBI" id="CHEBI:30616"/>
    </ligand>
</feature>
<evidence type="ECO:0000256" key="4">
    <source>
        <dbReference type="ARBA" id="ARBA00022655"/>
    </source>
</evidence>
<dbReference type="Gene3D" id="3.30.1300.10">
    <property type="entry name" value="Pantoate-beta-alanine ligase, C-terminal domain"/>
    <property type="match status" value="1"/>
</dbReference>
<feature type="binding site" evidence="8">
    <location>
        <position position="208"/>
    </location>
    <ligand>
        <name>ATP</name>
        <dbReference type="ChEBI" id="CHEBI:30616"/>
    </ligand>
</feature>
<feature type="binding site" evidence="8">
    <location>
        <begin position="62"/>
        <end position="69"/>
    </location>
    <ligand>
        <name>ATP</name>
        <dbReference type="ChEBI" id="CHEBI:30616"/>
    </ligand>
</feature>
<dbReference type="InterPro" id="IPR042176">
    <property type="entry name" value="Pantoate_ligase_C"/>
</dbReference>
<keyword evidence="3 8" id="KW-0436">Ligase</keyword>
<dbReference type="AlphaFoldDB" id="A0A134B2M0"/>
<dbReference type="CDD" id="cd00560">
    <property type="entry name" value="PanC"/>
    <property type="match status" value="1"/>
</dbReference>
<dbReference type="GO" id="GO:0005524">
    <property type="term" value="F:ATP binding"/>
    <property type="evidence" value="ECO:0007669"/>
    <property type="project" value="UniProtKB-KW"/>
</dbReference>
<comment type="function">
    <text evidence="8">Catalyzes the condensation of pantoate with beta-alanine in an ATP-dependent reaction via a pantoyl-adenylate intermediate.</text>
</comment>
<feature type="active site" description="Proton donor" evidence="8">
    <location>
        <position position="69"/>
    </location>
</feature>
<evidence type="ECO:0000256" key="2">
    <source>
        <dbReference type="ARBA" id="ARBA00009256"/>
    </source>
</evidence>
<dbReference type="EMBL" id="LSDL01000153">
    <property type="protein sequence ID" value="KXB74184.1"/>
    <property type="molecule type" value="Genomic_DNA"/>
</dbReference>
<evidence type="ECO:0000256" key="3">
    <source>
        <dbReference type="ARBA" id="ARBA00022598"/>
    </source>
</evidence>
<dbReference type="GO" id="GO:0015940">
    <property type="term" value="P:pantothenate biosynthetic process"/>
    <property type="evidence" value="ECO:0007669"/>
    <property type="project" value="UniProtKB-UniRule"/>
</dbReference>
<dbReference type="Pfam" id="PF02569">
    <property type="entry name" value="Pantoate_ligase"/>
    <property type="match status" value="1"/>
</dbReference>
<evidence type="ECO:0000313" key="9">
    <source>
        <dbReference type="EMBL" id="KXB74184.1"/>
    </source>
</evidence>
<dbReference type="HAMAP" id="MF_00158">
    <property type="entry name" value="PanC"/>
    <property type="match status" value="1"/>
</dbReference>
<feature type="binding site" evidence="8">
    <location>
        <position position="93"/>
    </location>
    <ligand>
        <name>beta-alanine</name>
        <dbReference type="ChEBI" id="CHEBI:57966"/>
    </ligand>
</feature>
<dbReference type="InterPro" id="IPR014729">
    <property type="entry name" value="Rossmann-like_a/b/a_fold"/>
</dbReference>
<evidence type="ECO:0000256" key="5">
    <source>
        <dbReference type="ARBA" id="ARBA00022741"/>
    </source>
</evidence>
<dbReference type="PANTHER" id="PTHR21299:SF1">
    <property type="entry name" value="PANTOATE--BETA-ALANINE LIGASE"/>
    <property type="match status" value="1"/>
</dbReference>